<gene>
    <name evidence="6" type="ORF">GIL414_LOCUS1126</name>
    <name evidence="2" type="ORF">KQP761_LOCUS7798</name>
    <name evidence="3" type="ORF">MBJ925_LOCUS4808</name>
    <name evidence="7" type="ORF">OVN521_LOCUS8856</name>
    <name evidence="8" type="ORF">SMN809_LOCUS7588</name>
    <name evidence="9" type="ORF">UXM345_LOCUS12544</name>
    <name evidence="4" type="ORF">WKI299_LOCUS16838</name>
    <name evidence="5" type="ORF">XDN619_LOCUS29999</name>
</gene>
<dbReference type="EMBL" id="CAJNRE010001044">
    <property type="protein sequence ID" value="CAF1934673.1"/>
    <property type="molecule type" value="Genomic_DNA"/>
</dbReference>
<dbReference type="Proteomes" id="UP000663856">
    <property type="component" value="Unassembled WGS sequence"/>
</dbReference>
<feature type="region of interest" description="Disordered" evidence="1">
    <location>
        <begin position="139"/>
        <end position="158"/>
    </location>
</feature>
<evidence type="ECO:0000313" key="8">
    <source>
        <dbReference type="EMBL" id="CAF3919464.1"/>
    </source>
</evidence>
<dbReference type="EMBL" id="CAJOBJ010000174">
    <property type="protein sequence ID" value="CAF3801714.1"/>
    <property type="molecule type" value="Genomic_DNA"/>
</dbReference>
<evidence type="ECO:0000313" key="5">
    <source>
        <dbReference type="EMBL" id="CAF2157994.1"/>
    </source>
</evidence>
<dbReference type="EMBL" id="CAJNOW010002738">
    <property type="protein sequence ID" value="CAF1362431.1"/>
    <property type="molecule type" value="Genomic_DNA"/>
</dbReference>
<evidence type="ECO:0000313" key="6">
    <source>
        <dbReference type="EMBL" id="CAF3801714.1"/>
    </source>
</evidence>
<dbReference type="EMBL" id="CAJNRF010006753">
    <property type="protein sequence ID" value="CAF2084419.1"/>
    <property type="molecule type" value="Genomic_DNA"/>
</dbReference>
<dbReference type="OrthoDB" id="10060341at2759"/>
<accession>A0A815I889</accession>
<dbReference type="Proteomes" id="UP000663887">
    <property type="component" value="Unassembled WGS sequence"/>
</dbReference>
<evidence type="ECO:0000313" key="3">
    <source>
        <dbReference type="EMBL" id="CAF1934673.1"/>
    </source>
</evidence>
<evidence type="ECO:0000313" key="11">
    <source>
        <dbReference type="Proteomes" id="UP000663866"/>
    </source>
</evidence>
<protein>
    <submittedName>
        <fullName evidence="2">Uncharacterized protein</fullName>
    </submittedName>
</protein>
<evidence type="ECO:0000313" key="4">
    <source>
        <dbReference type="EMBL" id="CAF2084419.1"/>
    </source>
</evidence>
<evidence type="ECO:0000256" key="1">
    <source>
        <dbReference type="SAM" id="MobiDB-lite"/>
    </source>
</evidence>
<dbReference type="EMBL" id="CAJOBI010002228">
    <property type="protein sequence ID" value="CAF3919464.1"/>
    <property type="molecule type" value="Genomic_DNA"/>
</dbReference>
<dbReference type="AlphaFoldDB" id="A0A815I889"/>
<keyword evidence="11" id="KW-1185">Reference proteome</keyword>
<dbReference type="Proteomes" id="UP000681720">
    <property type="component" value="Unassembled WGS sequence"/>
</dbReference>
<evidence type="ECO:0000313" key="9">
    <source>
        <dbReference type="EMBL" id="CAF3937219.1"/>
    </source>
</evidence>
<dbReference type="Proteomes" id="UP000663824">
    <property type="component" value="Unassembled WGS sequence"/>
</dbReference>
<name>A0A815I889_9BILA</name>
<dbReference type="Proteomes" id="UP000676336">
    <property type="component" value="Unassembled WGS sequence"/>
</dbReference>
<dbReference type="EMBL" id="CAJNRG010014834">
    <property type="protein sequence ID" value="CAF2157994.1"/>
    <property type="molecule type" value="Genomic_DNA"/>
</dbReference>
<comment type="caution">
    <text evidence="2">The sequence shown here is derived from an EMBL/GenBank/DDBJ whole genome shotgun (WGS) entry which is preliminary data.</text>
</comment>
<dbReference type="Proteomes" id="UP000663834">
    <property type="component" value="Unassembled WGS sequence"/>
</dbReference>
<sequence>MSLNNNYQQKQEISSSISPSTKDLLLTKKKDILCNDCGGISVAKVQRLLTTLDGTTQLFNRTPAFNSIIENSTKSNKIYRKNHNRLKSRNKKNNSARNNSRKSSLRRTIKNKDRITNTNKRIQHSNIKRKLIINRIRSSISEKHKNNKNRTKPKYNGVTKIKKLSSKIK</sequence>
<reference evidence="2" key="1">
    <citation type="submission" date="2021-02" db="EMBL/GenBank/DDBJ databases">
        <authorList>
            <person name="Nowell W R."/>
        </authorList>
    </citation>
    <scope>NUCLEOTIDE SEQUENCE</scope>
</reference>
<dbReference type="EMBL" id="CAJOBG010001045">
    <property type="protein sequence ID" value="CAF3888582.1"/>
    <property type="molecule type" value="Genomic_DNA"/>
</dbReference>
<organism evidence="2 10">
    <name type="scientific">Rotaria magnacalcarata</name>
    <dbReference type="NCBI Taxonomy" id="392030"/>
    <lineage>
        <taxon>Eukaryota</taxon>
        <taxon>Metazoa</taxon>
        <taxon>Spiralia</taxon>
        <taxon>Gnathifera</taxon>
        <taxon>Rotifera</taxon>
        <taxon>Eurotatoria</taxon>
        <taxon>Bdelloidea</taxon>
        <taxon>Philodinida</taxon>
        <taxon>Philodinidae</taxon>
        <taxon>Rotaria</taxon>
    </lineage>
</organism>
<evidence type="ECO:0000313" key="10">
    <source>
        <dbReference type="Proteomes" id="UP000663834"/>
    </source>
</evidence>
<dbReference type="EMBL" id="CAJOBF010001312">
    <property type="protein sequence ID" value="CAF3937219.1"/>
    <property type="molecule type" value="Genomic_DNA"/>
</dbReference>
<evidence type="ECO:0000313" key="7">
    <source>
        <dbReference type="EMBL" id="CAF3888582.1"/>
    </source>
</evidence>
<dbReference type="Proteomes" id="UP000663866">
    <property type="component" value="Unassembled WGS sequence"/>
</dbReference>
<dbReference type="Proteomes" id="UP000663842">
    <property type="component" value="Unassembled WGS sequence"/>
</dbReference>
<proteinExistence type="predicted"/>
<evidence type="ECO:0000313" key="2">
    <source>
        <dbReference type="EMBL" id="CAF1362431.1"/>
    </source>
</evidence>